<dbReference type="EMBL" id="JBHTEB010000001">
    <property type="protein sequence ID" value="MFD0312800.1"/>
    <property type="molecule type" value="Genomic_DNA"/>
</dbReference>
<dbReference type="Gene3D" id="3.40.50.720">
    <property type="entry name" value="NAD(P)-binding Rossmann-like Domain"/>
    <property type="match status" value="1"/>
</dbReference>
<reference evidence="3" key="1">
    <citation type="journal article" date="2019" name="Int. J. Syst. Evol. Microbiol.">
        <title>The Global Catalogue of Microorganisms (GCM) 10K type strain sequencing project: providing services to taxonomists for standard genome sequencing and annotation.</title>
        <authorList>
            <consortium name="The Broad Institute Genomics Platform"/>
            <consortium name="The Broad Institute Genome Sequencing Center for Infectious Disease"/>
            <person name="Wu L."/>
            <person name="Ma J."/>
        </authorList>
    </citation>
    <scope>NUCLEOTIDE SEQUENCE [LARGE SCALE GENOMIC DNA]</scope>
    <source>
        <strain evidence="3">CGMCC 4.7400</strain>
    </source>
</reference>
<dbReference type="InterPro" id="IPR002347">
    <property type="entry name" value="SDR_fam"/>
</dbReference>
<organism evidence="2 3">
    <name type="scientific">Streptomyces flavalbus</name>
    <dbReference type="NCBI Taxonomy" id="2665155"/>
    <lineage>
        <taxon>Bacteria</taxon>
        <taxon>Bacillati</taxon>
        <taxon>Actinomycetota</taxon>
        <taxon>Actinomycetes</taxon>
        <taxon>Kitasatosporales</taxon>
        <taxon>Streptomycetaceae</taxon>
        <taxon>Streptomyces</taxon>
    </lineage>
</organism>
<evidence type="ECO:0000313" key="2">
    <source>
        <dbReference type="EMBL" id="MFD0312800.1"/>
    </source>
</evidence>
<name>A0ABW2VZW1_9ACTN</name>
<dbReference type="PANTHER" id="PTHR43157:SF31">
    <property type="entry name" value="PHOSPHATIDYLINOSITOL-GLYCAN BIOSYNTHESIS CLASS F PROTEIN"/>
    <property type="match status" value="1"/>
</dbReference>
<gene>
    <name evidence="2" type="ORF">ACFQZ6_00850</name>
</gene>
<keyword evidence="1" id="KW-0560">Oxidoreductase</keyword>
<sequence>MADKTIVLTGATSGIGEASAPRFAATADRLIVHGPEPEESVLRLLRRLSAAGNADVHYVQADFDDLSGVVRLADRVRDLTDRVDVLVNNAGRPGAERRQISGNGYEVTLQTNYLAAVLLTDRLAPLLPPRTGRVVHVASATHLSVTLDLDDIQSEHGYSPFRAYARSKLAMVGHALWQADQWGSTGPQIVSISPGVIDTGLLHAMFAVRGAAPSHGAANVIDASTLPLPHSGAYIDDGRPAQPHPDVLNAEFRKRLHAVTAGLLSPWEAVADERPAGRPVGR</sequence>
<dbReference type="SUPFAM" id="SSF51735">
    <property type="entry name" value="NAD(P)-binding Rossmann-fold domains"/>
    <property type="match status" value="1"/>
</dbReference>
<dbReference type="InterPro" id="IPR036291">
    <property type="entry name" value="NAD(P)-bd_dom_sf"/>
</dbReference>
<proteinExistence type="predicted"/>
<dbReference type="Pfam" id="PF00106">
    <property type="entry name" value="adh_short"/>
    <property type="match status" value="1"/>
</dbReference>
<keyword evidence="3" id="KW-1185">Reference proteome</keyword>
<evidence type="ECO:0000313" key="3">
    <source>
        <dbReference type="Proteomes" id="UP001597023"/>
    </source>
</evidence>
<comment type="caution">
    <text evidence="2">The sequence shown here is derived from an EMBL/GenBank/DDBJ whole genome shotgun (WGS) entry which is preliminary data.</text>
</comment>
<accession>A0ABW2VZW1</accession>
<dbReference type="Proteomes" id="UP001597023">
    <property type="component" value="Unassembled WGS sequence"/>
</dbReference>
<protein>
    <submittedName>
        <fullName evidence="2">SDR family NAD(P)-dependent oxidoreductase</fullName>
    </submittedName>
</protein>
<dbReference type="RefSeq" id="WP_381617969.1">
    <property type="nucleotide sequence ID" value="NZ_JBHTEB010000001.1"/>
</dbReference>
<dbReference type="PRINTS" id="PR00081">
    <property type="entry name" value="GDHRDH"/>
</dbReference>
<evidence type="ECO:0000256" key="1">
    <source>
        <dbReference type="ARBA" id="ARBA00023002"/>
    </source>
</evidence>
<dbReference type="PANTHER" id="PTHR43157">
    <property type="entry name" value="PHOSPHATIDYLINOSITOL-GLYCAN BIOSYNTHESIS CLASS F PROTEIN-RELATED"/>
    <property type="match status" value="1"/>
</dbReference>